<reference evidence="2 3" key="1">
    <citation type="submission" date="2019-09" db="EMBL/GenBank/DDBJ databases">
        <title>Genome sequence and assembly of Adhaeribacter sp.</title>
        <authorList>
            <person name="Chhetri G."/>
        </authorList>
    </citation>
    <scope>NUCLEOTIDE SEQUENCE [LARGE SCALE GENOMIC DNA]</scope>
    <source>
        <strain evidence="2 3">DK36</strain>
    </source>
</reference>
<dbReference type="EMBL" id="VWSF01000038">
    <property type="protein sequence ID" value="KAA5538852.1"/>
    <property type="molecule type" value="Genomic_DNA"/>
</dbReference>
<dbReference type="Proteomes" id="UP000323426">
    <property type="component" value="Unassembled WGS sequence"/>
</dbReference>
<sequence length="541" mass="60832">MKIHKLILTFLKKLWEREDKEININDTLVDNKPLLVDMSMLQESDEEDRINNAIRASKTPLRDTLQLLWESDEKEIKMNTTWTNESQCKLILDGVEGWNNWRRKNPKVKVNLEGADLRGANLEGAELGKAKLSRACLRGANLREAKLGEADLGEADLSDANLQRAWVQKGSLHNAKFYRANLNEANLSGSIITGADLRNTNLRDADLRDADLSDASCSDADLSGALLTGADLSRAALYEANLRKANFYGADLSNASLAGACFIEANLHEANLHETNCYRTDFSYANLTSANLQNAVLVETNLEQAILTNSKIYGLSAWALKGAPKAQSSLIITPNEEAAITVDDLKLAQFIYMLLNNENVRNVIDTITSKAVLILGRFTPDRKNVLDLIRQELNKYNYVPILFDFANTQNQTLLETVLTLAGMSRFIIADVTDATMVREELRSIVEKYPSKPIQPILLHTEKEYVTLLEISIGFKSLLKIYTYKDQDEVVSNLEQNIIHPAEAWIEAREGQMLGTFKTAREIELERENEALKKKLEEKEEQ</sequence>
<dbReference type="Gene3D" id="2.160.20.80">
    <property type="entry name" value="E3 ubiquitin-protein ligase SopA"/>
    <property type="match status" value="2"/>
</dbReference>
<proteinExistence type="predicted"/>
<organism evidence="2 3">
    <name type="scientific">Adhaeribacter rhizoryzae</name>
    <dbReference type="NCBI Taxonomy" id="2607907"/>
    <lineage>
        <taxon>Bacteria</taxon>
        <taxon>Pseudomonadati</taxon>
        <taxon>Bacteroidota</taxon>
        <taxon>Cytophagia</taxon>
        <taxon>Cytophagales</taxon>
        <taxon>Hymenobacteraceae</taxon>
        <taxon>Adhaeribacter</taxon>
    </lineage>
</organism>
<name>A0A5M6CXX6_9BACT</name>
<protein>
    <submittedName>
        <fullName evidence="2">Pentapeptide repeat-containing protein</fullName>
    </submittedName>
</protein>
<comment type="caution">
    <text evidence="2">The sequence shown here is derived from an EMBL/GenBank/DDBJ whole genome shotgun (WGS) entry which is preliminary data.</text>
</comment>
<keyword evidence="3" id="KW-1185">Reference proteome</keyword>
<dbReference type="Pfam" id="PF00805">
    <property type="entry name" value="Pentapeptide"/>
    <property type="match status" value="4"/>
</dbReference>
<evidence type="ECO:0000313" key="3">
    <source>
        <dbReference type="Proteomes" id="UP000323426"/>
    </source>
</evidence>
<dbReference type="AlphaFoldDB" id="A0A5M6CXX6"/>
<dbReference type="PANTHER" id="PTHR47485">
    <property type="entry name" value="THYLAKOID LUMENAL 17.4 KDA PROTEIN, CHLOROPLASTIC"/>
    <property type="match status" value="1"/>
</dbReference>
<evidence type="ECO:0000256" key="1">
    <source>
        <dbReference type="ARBA" id="ARBA00022737"/>
    </source>
</evidence>
<dbReference type="PANTHER" id="PTHR47485:SF1">
    <property type="entry name" value="THYLAKOID LUMENAL 17.4 KDA PROTEIN, CHLOROPLASTIC"/>
    <property type="match status" value="1"/>
</dbReference>
<keyword evidence="1" id="KW-0677">Repeat</keyword>
<dbReference type="InterPro" id="IPR001646">
    <property type="entry name" value="5peptide_repeat"/>
</dbReference>
<gene>
    <name evidence="2" type="ORF">F0145_25450</name>
</gene>
<accession>A0A5M6CXX6</accession>
<dbReference type="SUPFAM" id="SSF141571">
    <property type="entry name" value="Pentapeptide repeat-like"/>
    <property type="match status" value="1"/>
</dbReference>
<evidence type="ECO:0000313" key="2">
    <source>
        <dbReference type="EMBL" id="KAA5538852.1"/>
    </source>
</evidence>